<feature type="domain" description="RING-type" evidence="9">
    <location>
        <begin position="258"/>
        <end position="299"/>
    </location>
</feature>
<keyword evidence="4" id="KW-0479">Metal-binding</keyword>
<dbReference type="AlphaFoldDB" id="A0A5N5NM62"/>
<evidence type="ECO:0000313" key="10">
    <source>
        <dbReference type="EMBL" id="KAB5568614.1"/>
    </source>
</evidence>
<comment type="caution">
    <text evidence="10">The sequence shown here is derived from an EMBL/GenBank/DDBJ whole genome shotgun (WGS) entry which is preliminary data.</text>
</comment>
<dbReference type="PANTHER" id="PTHR15710:SF18">
    <property type="entry name" value="RING-TYPE E3 UBIQUITIN TRANSFERASE"/>
    <property type="match status" value="1"/>
</dbReference>
<dbReference type="Pfam" id="PF13639">
    <property type="entry name" value="zf-RING_2"/>
    <property type="match status" value="1"/>
</dbReference>
<dbReference type="Gene3D" id="3.30.40.10">
    <property type="entry name" value="Zinc/RING finger domain, C3HC4 (zinc finger)"/>
    <property type="match status" value="1"/>
</dbReference>
<evidence type="ECO:0000256" key="7">
    <source>
        <dbReference type="ARBA" id="ARBA00022833"/>
    </source>
</evidence>
<comment type="catalytic activity">
    <reaction evidence="1">
        <text>S-ubiquitinyl-[E2 ubiquitin-conjugating enzyme]-L-cysteine + [acceptor protein]-L-lysine = [E2 ubiquitin-conjugating enzyme]-L-cysteine + N(6)-ubiquitinyl-[acceptor protein]-L-lysine.</text>
        <dbReference type="EC" id="2.3.2.27"/>
    </reaction>
</comment>
<dbReference type="Proteomes" id="UP000326939">
    <property type="component" value="Chromosome 2"/>
</dbReference>
<dbReference type="GO" id="GO:0005737">
    <property type="term" value="C:cytoplasm"/>
    <property type="evidence" value="ECO:0007669"/>
    <property type="project" value="TreeGrafter"/>
</dbReference>
<evidence type="ECO:0000259" key="9">
    <source>
        <dbReference type="PROSITE" id="PS50089"/>
    </source>
</evidence>
<protein>
    <recommendedName>
        <fullName evidence="2">RING-type E3 ubiquitin transferase</fullName>
        <ecNumber evidence="2">2.3.2.27</ecNumber>
    </recommendedName>
</protein>
<evidence type="ECO:0000256" key="1">
    <source>
        <dbReference type="ARBA" id="ARBA00000900"/>
    </source>
</evidence>
<dbReference type="InterPro" id="IPR039525">
    <property type="entry name" value="RNF126-like_zinc-ribbon"/>
</dbReference>
<dbReference type="GO" id="GO:0008270">
    <property type="term" value="F:zinc ion binding"/>
    <property type="evidence" value="ECO:0007669"/>
    <property type="project" value="UniProtKB-KW"/>
</dbReference>
<evidence type="ECO:0000256" key="8">
    <source>
        <dbReference type="PROSITE-ProRule" id="PRU00175"/>
    </source>
</evidence>
<keyword evidence="7" id="KW-0862">Zinc</keyword>
<organism evidence="10 11">
    <name type="scientific">Salix brachista</name>
    <dbReference type="NCBI Taxonomy" id="2182728"/>
    <lineage>
        <taxon>Eukaryota</taxon>
        <taxon>Viridiplantae</taxon>
        <taxon>Streptophyta</taxon>
        <taxon>Embryophyta</taxon>
        <taxon>Tracheophyta</taxon>
        <taxon>Spermatophyta</taxon>
        <taxon>Magnoliopsida</taxon>
        <taxon>eudicotyledons</taxon>
        <taxon>Gunneridae</taxon>
        <taxon>Pentapetalae</taxon>
        <taxon>rosids</taxon>
        <taxon>fabids</taxon>
        <taxon>Malpighiales</taxon>
        <taxon>Salicaceae</taxon>
        <taxon>Saliceae</taxon>
        <taxon>Salix</taxon>
    </lineage>
</organism>
<dbReference type="FunFam" id="3.30.40.10:FF:000022">
    <property type="entry name" value="E3 ubiquitin-protein ligase RING1-like"/>
    <property type="match status" value="1"/>
</dbReference>
<evidence type="ECO:0000313" key="11">
    <source>
        <dbReference type="Proteomes" id="UP000326939"/>
    </source>
</evidence>
<dbReference type="PANTHER" id="PTHR15710">
    <property type="entry name" value="E3 UBIQUITIN-PROTEIN LIGASE PRAJA"/>
    <property type="match status" value="1"/>
</dbReference>
<evidence type="ECO:0000256" key="6">
    <source>
        <dbReference type="ARBA" id="ARBA00022786"/>
    </source>
</evidence>
<dbReference type="Pfam" id="PF14369">
    <property type="entry name" value="Zn_ribbon_19"/>
    <property type="match status" value="1"/>
</dbReference>
<accession>A0A5N5NM62</accession>
<keyword evidence="3" id="KW-0808">Transferase</keyword>
<keyword evidence="6" id="KW-0833">Ubl conjugation pathway</keyword>
<evidence type="ECO:0000256" key="5">
    <source>
        <dbReference type="ARBA" id="ARBA00022771"/>
    </source>
</evidence>
<keyword evidence="5 8" id="KW-0863">Zinc-finger</keyword>
<proteinExistence type="predicted"/>
<evidence type="ECO:0000256" key="2">
    <source>
        <dbReference type="ARBA" id="ARBA00012483"/>
    </source>
</evidence>
<dbReference type="EC" id="2.3.2.27" evidence="2"/>
<reference evidence="11" key="1">
    <citation type="journal article" date="2019" name="Gigascience">
        <title>De novo genome assembly of the endangered Acer yangbiense, a plant species with extremely small populations endemic to Yunnan Province, China.</title>
        <authorList>
            <person name="Yang J."/>
            <person name="Wariss H.M."/>
            <person name="Tao L."/>
            <person name="Zhang R."/>
            <person name="Yun Q."/>
            <person name="Hollingsworth P."/>
            <person name="Dao Z."/>
            <person name="Luo G."/>
            <person name="Guo H."/>
            <person name="Ma Y."/>
            <person name="Sun W."/>
        </authorList>
    </citation>
    <scope>NUCLEOTIDE SEQUENCE [LARGE SCALE GENOMIC DNA]</scope>
    <source>
        <strain evidence="11">cv. br00</strain>
    </source>
</reference>
<dbReference type="PROSITE" id="PS50089">
    <property type="entry name" value="ZF_RING_2"/>
    <property type="match status" value="1"/>
</dbReference>
<dbReference type="InterPro" id="IPR001841">
    <property type="entry name" value="Znf_RING"/>
</dbReference>
<dbReference type="GO" id="GO:0061630">
    <property type="term" value="F:ubiquitin protein ligase activity"/>
    <property type="evidence" value="ECO:0007669"/>
    <property type="project" value="UniProtKB-EC"/>
</dbReference>
<sequence length="408" mass="46815">MSLSPPRTGTNDTTRNFRPYWCYQCHQMVRIATTNPSEIICPLCSGQFLCEIEINRPRLVADFTAFDPSPEARLLVSLTLMLDPPIRRFNYGLDELQSEPEPEPPRRSWFRRRNRHDLFDTERPRRGRNLSLELDGGDAWGFLHPGAEFRQRRPRNRSFDGIGILEHEPGIQSRPRTWVILRPRNPLGEPIEPPSQSENPVPPRVDPRDFFWGSGLNELIEQLTQNDRQGPPPAPEIAIDTIPTVKIEASHLVNDDNCPVCKEEFEVGGEARELPCKHIYHSDCIVPWLRLHNSCPVCRKELATDIESSAQDEDECEDGRGRRGRCTRLRRQLASFWPFRARYGRVSPHGEVSGTSQGVDSRWNVNAWTNQGWTLKKKLCRTADRLQDKANSADNISFYATTVVLDET</sequence>
<dbReference type="SUPFAM" id="SSF57850">
    <property type="entry name" value="RING/U-box"/>
    <property type="match status" value="1"/>
</dbReference>
<dbReference type="CDD" id="cd16667">
    <property type="entry name" value="RING-H2_RNF126-like"/>
    <property type="match status" value="1"/>
</dbReference>
<evidence type="ECO:0000256" key="3">
    <source>
        <dbReference type="ARBA" id="ARBA00022679"/>
    </source>
</evidence>
<dbReference type="SMART" id="SM00184">
    <property type="entry name" value="RING"/>
    <property type="match status" value="1"/>
</dbReference>
<dbReference type="GO" id="GO:0016567">
    <property type="term" value="P:protein ubiquitination"/>
    <property type="evidence" value="ECO:0007669"/>
    <property type="project" value="TreeGrafter"/>
</dbReference>
<dbReference type="InterPro" id="IPR013083">
    <property type="entry name" value="Znf_RING/FYVE/PHD"/>
</dbReference>
<dbReference type="EMBL" id="VDCV01000002">
    <property type="protein sequence ID" value="KAB5568614.1"/>
    <property type="molecule type" value="Genomic_DNA"/>
</dbReference>
<name>A0A5N5NM62_9ROSI</name>
<evidence type="ECO:0000256" key="4">
    <source>
        <dbReference type="ARBA" id="ARBA00022723"/>
    </source>
</evidence>
<keyword evidence="11" id="KW-1185">Reference proteome</keyword>
<gene>
    <name evidence="10" type="ORF">DKX38_002407</name>
</gene>